<organism evidence="13 14">
    <name type="scientific">Aphis glycines</name>
    <name type="common">Soybean aphid</name>
    <dbReference type="NCBI Taxonomy" id="307491"/>
    <lineage>
        <taxon>Eukaryota</taxon>
        <taxon>Metazoa</taxon>
        <taxon>Ecdysozoa</taxon>
        <taxon>Arthropoda</taxon>
        <taxon>Hexapoda</taxon>
        <taxon>Insecta</taxon>
        <taxon>Pterygota</taxon>
        <taxon>Neoptera</taxon>
        <taxon>Paraneoptera</taxon>
        <taxon>Hemiptera</taxon>
        <taxon>Sternorrhyncha</taxon>
        <taxon>Aphidomorpha</taxon>
        <taxon>Aphidoidea</taxon>
        <taxon>Aphididae</taxon>
        <taxon>Aphidini</taxon>
        <taxon>Aphis</taxon>
        <taxon>Aphis</taxon>
    </lineage>
</organism>
<evidence type="ECO:0000313" key="14">
    <source>
        <dbReference type="Proteomes" id="UP000475862"/>
    </source>
</evidence>
<name>A0A6G0T8K5_APHGL</name>
<evidence type="ECO:0000256" key="6">
    <source>
        <dbReference type="ARBA" id="ARBA00022679"/>
    </source>
</evidence>
<comment type="function">
    <text evidence="9">Catalyzes the reductive methylation of 2'-deoxyuridine 5'-monophosphate (dUMP) to thymidine 5'-monophosphate (dTMP), using the cosubstrate, 5,10- methylenetetrahydrofolate (CH2H4folate) as a 1-carbon donor and reductant and contributes to the de novo mitochondrial thymidylate biosynthesis pathway.</text>
</comment>
<keyword evidence="14" id="KW-1185">Reference proteome</keyword>
<dbReference type="Pfam" id="PF00303">
    <property type="entry name" value="Thymidylat_synt"/>
    <property type="match status" value="1"/>
</dbReference>
<dbReference type="GO" id="GO:0005739">
    <property type="term" value="C:mitochondrion"/>
    <property type="evidence" value="ECO:0007669"/>
    <property type="project" value="TreeGrafter"/>
</dbReference>
<evidence type="ECO:0000313" key="13">
    <source>
        <dbReference type="EMBL" id="KAE9528094.1"/>
    </source>
</evidence>
<dbReference type="NCBIfam" id="TIGR03284">
    <property type="entry name" value="thym_sym"/>
    <property type="match status" value="1"/>
</dbReference>
<dbReference type="PANTHER" id="PTHR11548">
    <property type="entry name" value="THYMIDYLATE SYNTHASE 1"/>
    <property type="match status" value="1"/>
</dbReference>
<dbReference type="Gene3D" id="3.30.572.10">
    <property type="entry name" value="Thymidylate synthase/dCMP hydroxymethylase domain"/>
    <property type="match status" value="1"/>
</dbReference>
<evidence type="ECO:0000256" key="7">
    <source>
        <dbReference type="ARBA" id="ARBA00022727"/>
    </source>
</evidence>
<proteinExistence type="inferred from homology"/>
<dbReference type="EMBL" id="VYZN01000049">
    <property type="protein sequence ID" value="KAE9528094.1"/>
    <property type="molecule type" value="Genomic_DNA"/>
</dbReference>
<evidence type="ECO:0000256" key="2">
    <source>
        <dbReference type="ARBA" id="ARBA00009972"/>
    </source>
</evidence>
<dbReference type="GO" id="GO:0032259">
    <property type="term" value="P:methylation"/>
    <property type="evidence" value="ECO:0007669"/>
    <property type="project" value="UniProtKB-KW"/>
</dbReference>
<keyword evidence="11" id="KW-0812">Transmembrane</keyword>
<dbReference type="PROSITE" id="PS00091">
    <property type="entry name" value="THYMIDYLATE_SYNTHASE"/>
    <property type="match status" value="1"/>
</dbReference>
<keyword evidence="11" id="KW-1133">Transmembrane helix</keyword>
<comment type="caution">
    <text evidence="13">The sequence shown here is derived from an EMBL/GenBank/DDBJ whole genome shotgun (WGS) entry which is preliminary data.</text>
</comment>
<gene>
    <name evidence="13" type="ORF">AGLY_012516</name>
</gene>
<dbReference type="NCBIfam" id="NF002496">
    <property type="entry name" value="PRK01827.1-2"/>
    <property type="match status" value="1"/>
</dbReference>
<feature type="active site" evidence="10">
    <location>
        <position position="217"/>
    </location>
</feature>
<dbReference type="InterPro" id="IPR020940">
    <property type="entry name" value="Thymidylate_synthase_AS"/>
</dbReference>
<feature type="domain" description="Thymidylate synthase/dCMP hydroxymethylase" evidence="12">
    <location>
        <begin position="16"/>
        <end position="335"/>
    </location>
</feature>
<dbReference type="CDD" id="cd00351">
    <property type="entry name" value="TS_Pyrimidine_HMase"/>
    <property type="match status" value="1"/>
</dbReference>
<evidence type="ECO:0000256" key="3">
    <source>
        <dbReference type="ARBA" id="ARBA00011947"/>
    </source>
</evidence>
<dbReference type="InterPro" id="IPR023451">
    <property type="entry name" value="Thymidate_synth/dCMP_Mease_dom"/>
</dbReference>
<evidence type="ECO:0000256" key="5">
    <source>
        <dbReference type="ARBA" id="ARBA00022603"/>
    </source>
</evidence>
<evidence type="ECO:0000256" key="9">
    <source>
        <dbReference type="ARBA" id="ARBA00056634"/>
    </source>
</evidence>
<evidence type="ECO:0000256" key="4">
    <source>
        <dbReference type="ARBA" id="ARBA00015931"/>
    </source>
</evidence>
<dbReference type="GO" id="GO:0006235">
    <property type="term" value="P:dTTP biosynthetic process"/>
    <property type="evidence" value="ECO:0007669"/>
    <property type="project" value="UniProtKB-UniPathway"/>
</dbReference>
<feature type="transmembrane region" description="Helical" evidence="11">
    <location>
        <begin position="122"/>
        <end position="141"/>
    </location>
</feature>
<dbReference type="AlphaFoldDB" id="A0A6G0T8K5"/>
<dbReference type="SUPFAM" id="SSF55831">
    <property type="entry name" value="Thymidylate synthase/dCMP hydroxymethylase"/>
    <property type="match status" value="1"/>
</dbReference>
<dbReference type="PANTHER" id="PTHR11548:SF2">
    <property type="entry name" value="THYMIDYLATE SYNTHASE"/>
    <property type="match status" value="1"/>
</dbReference>
<dbReference type="OrthoDB" id="766at2759"/>
<evidence type="ECO:0000256" key="8">
    <source>
        <dbReference type="ARBA" id="ARBA00050752"/>
    </source>
</evidence>
<dbReference type="GO" id="GO:0005829">
    <property type="term" value="C:cytosol"/>
    <property type="evidence" value="ECO:0007669"/>
    <property type="project" value="TreeGrafter"/>
</dbReference>
<sequence>MSDTVIEKVLTNDDEQQYLDHIKNILEKGHKKMDRTRVGTLSLFGAQMRYNLKDGIFPLLTTKRVFWRGVVEELLWFIKGSTNSKELSEKDVKVWDANSTRSYLDSIGLTNREEGMKYTCRYLIYIYNNVLLIYYILNAGARRISVFHSLSDLGPVYGFQWRHYGGEYVDAHTDYSGKGIDQLQNVIDTIKTNPGDRRMLMIAWNPCDVPKMALPPCHCLVQFFVADGYLSCQMYQRSADMGLGVPFNIASYSLLTYMIAHVTGLKPGEFIHTLGDSHIYLNHIDALKMQLQRKPRKFPLLTINREVKSIDDFKFSDFTLSGYNPYPKISMDMAV</sequence>
<dbReference type="FunFam" id="3.30.572.10:FF:000007">
    <property type="entry name" value="thymidylate synthase isoform X2"/>
    <property type="match status" value="1"/>
</dbReference>
<dbReference type="PRINTS" id="PR00108">
    <property type="entry name" value="THYMDSNTHASE"/>
</dbReference>
<dbReference type="InterPro" id="IPR045097">
    <property type="entry name" value="Thymidate_synth/dCMP_Mease"/>
</dbReference>
<comment type="pathway">
    <text evidence="1">Pyrimidine metabolism; dTTP biosynthesis.</text>
</comment>
<dbReference type="HAMAP" id="MF_00008">
    <property type="entry name" value="Thymidy_synth_bact"/>
    <property type="match status" value="1"/>
</dbReference>
<dbReference type="Proteomes" id="UP000475862">
    <property type="component" value="Unassembled WGS sequence"/>
</dbReference>
<evidence type="ECO:0000256" key="11">
    <source>
        <dbReference type="SAM" id="Phobius"/>
    </source>
</evidence>
<keyword evidence="11" id="KW-0472">Membrane</keyword>
<dbReference type="InterPro" id="IPR036926">
    <property type="entry name" value="Thymidate_synth/dCMP_Mease_sf"/>
</dbReference>
<comment type="catalytic activity">
    <reaction evidence="8">
        <text>dUMP + (6R)-5,10-methylene-5,6,7,8-tetrahydrofolate = 7,8-dihydrofolate + dTMP</text>
        <dbReference type="Rhea" id="RHEA:12104"/>
        <dbReference type="ChEBI" id="CHEBI:15636"/>
        <dbReference type="ChEBI" id="CHEBI:57451"/>
        <dbReference type="ChEBI" id="CHEBI:63528"/>
        <dbReference type="ChEBI" id="CHEBI:246422"/>
        <dbReference type="EC" id="2.1.1.45"/>
    </reaction>
    <physiologicalReaction direction="left-to-right" evidence="8">
        <dbReference type="Rhea" id="RHEA:12105"/>
    </physiologicalReaction>
</comment>
<protein>
    <recommendedName>
        <fullName evidence="4">Thymidylate synthase</fullName>
        <ecNumber evidence="3">2.1.1.45</ecNumber>
    </recommendedName>
</protein>
<evidence type="ECO:0000256" key="1">
    <source>
        <dbReference type="ARBA" id="ARBA00004992"/>
    </source>
</evidence>
<dbReference type="EC" id="2.1.1.45" evidence="3"/>
<evidence type="ECO:0000256" key="10">
    <source>
        <dbReference type="PROSITE-ProRule" id="PRU10016"/>
    </source>
</evidence>
<dbReference type="GO" id="GO:0004799">
    <property type="term" value="F:thymidylate synthase activity"/>
    <property type="evidence" value="ECO:0007669"/>
    <property type="project" value="UniProtKB-EC"/>
</dbReference>
<keyword evidence="6" id="KW-0808">Transferase</keyword>
<accession>A0A6G0T8K5</accession>
<comment type="similarity">
    <text evidence="2">Belongs to the thymidylate synthase family.</text>
</comment>
<evidence type="ECO:0000259" key="12">
    <source>
        <dbReference type="Pfam" id="PF00303"/>
    </source>
</evidence>
<dbReference type="UniPathway" id="UPA00575"/>
<reference evidence="13 14" key="1">
    <citation type="submission" date="2019-08" db="EMBL/GenBank/DDBJ databases">
        <title>The genome of the soybean aphid Biotype 1, its phylome, world population structure and adaptation to the North American continent.</title>
        <authorList>
            <person name="Giordano R."/>
            <person name="Donthu R.K."/>
            <person name="Hernandez A.G."/>
            <person name="Wright C.L."/>
            <person name="Zimin A.V."/>
        </authorList>
    </citation>
    <scope>NUCLEOTIDE SEQUENCE [LARGE SCALE GENOMIC DNA]</scope>
    <source>
        <tissue evidence="13">Whole aphids</tissue>
    </source>
</reference>
<dbReference type="GO" id="GO:0006231">
    <property type="term" value="P:dTMP biosynthetic process"/>
    <property type="evidence" value="ECO:0007669"/>
    <property type="project" value="InterPro"/>
</dbReference>
<keyword evidence="7" id="KW-0545">Nucleotide biosynthesis</keyword>
<dbReference type="InterPro" id="IPR000398">
    <property type="entry name" value="Thymidylate_synthase"/>
</dbReference>
<dbReference type="GO" id="GO:0046653">
    <property type="term" value="P:tetrahydrofolate metabolic process"/>
    <property type="evidence" value="ECO:0007669"/>
    <property type="project" value="UniProtKB-ARBA"/>
</dbReference>
<keyword evidence="5" id="KW-0489">Methyltransferase</keyword>